<evidence type="ECO:0000256" key="2">
    <source>
        <dbReference type="SAM" id="MobiDB-lite"/>
    </source>
</evidence>
<evidence type="ECO:0000256" key="1">
    <source>
        <dbReference type="SAM" id="Coils"/>
    </source>
</evidence>
<evidence type="ECO:0000313" key="4">
    <source>
        <dbReference type="Proteomes" id="UP000683925"/>
    </source>
</evidence>
<proteinExistence type="predicted"/>
<feature type="region of interest" description="Disordered" evidence="2">
    <location>
        <begin position="355"/>
        <end position="384"/>
    </location>
</feature>
<comment type="caution">
    <text evidence="3">The sequence shown here is derived from an EMBL/GenBank/DDBJ whole genome shotgun (WGS) entry which is preliminary data.</text>
</comment>
<protein>
    <submittedName>
        <fullName evidence="3">Uncharacterized protein</fullName>
    </submittedName>
</protein>
<feature type="coiled-coil region" evidence="1">
    <location>
        <begin position="229"/>
        <end position="256"/>
    </location>
</feature>
<name>A0A8S1V257_PAROT</name>
<gene>
    <name evidence="3" type="ORF">POCTA_138.1.T0580144</name>
</gene>
<dbReference type="Proteomes" id="UP000683925">
    <property type="component" value="Unassembled WGS sequence"/>
</dbReference>
<keyword evidence="4" id="KW-1185">Reference proteome</keyword>
<dbReference type="AlphaFoldDB" id="A0A8S1V257"/>
<evidence type="ECO:0000313" key="3">
    <source>
        <dbReference type="EMBL" id="CAD8171458.1"/>
    </source>
</evidence>
<keyword evidence="1" id="KW-0175">Coiled coil</keyword>
<feature type="compositionally biased region" description="Basic and acidic residues" evidence="2">
    <location>
        <begin position="357"/>
        <end position="370"/>
    </location>
</feature>
<dbReference type="OMA" id="HMMIISE"/>
<accession>A0A8S1V257</accession>
<dbReference type="OrthoDB" id="301624at2759"/>
<organism evidence="3 4">
    <name type="scientific">Paramecium octaurelia</name>
    <dbReference type="NCBI Taxonomy" id="43137"/>
    <lineage>
        <taxon>Eukaryota</taxon>
        <taxon>Sar</taxon>
        <taxon>Alveolata</taxon>
        <taxon>Ciliophora</taxon>
        <taxon>Intramacronucleata</taxon>
        <taxon>Oligohymenophorea</taxon>
        <taxon>Peniculida</taxon>
        <taxon>Parameciidae</taxon>
        <taxon>Paramecium</taxon>
    </lineage>
</organism>
<dbReference type="EMBL" id="CAJJDP010000057">
    <property type="protein sequence ID" value="CAD8171458.1"/>
    <property type="molecule type" value="Genomic_DNA"/>
</dbReference>
<reference evidence="3" key="1">
    <citation type="submission" date="2021-01" db="EMBL/GenBank/DDBJ databases">
        <authorList>
            <consortium name="Genoscope - CEA"/>
            <person name="William W."/>
        </authorList>
    </citation>
    <scope>NUCLEOTIDE SEQUENCE</scope>
</reference>
<sequence>MNYFKSIFQKKQNKNVIDQALSEKSTIYDQNSLTVHLDDIKAIIKCQQRRRELYFRPTKSLLEQLKVLYSLHMMIISEQINDENELIECFSQGKIICQQYNNQRCAQSSFLNNTVGGQTNHNSNEVQMNYSEYPIKFYNVEIEFAQQYYSYMQRVANNLDIYYASQKMQYPYLEENQSRKIRFLWLFKLTNMINFKISMIPMIQKIIFQESDFTQITKEITILIYKDCINEYLFIKKEIEEQLEQYQQQNVKDTISLYELYIQAKQITNSLKLFYNIRNHFLKYERIEKFNWLQVEKQQEKDMELYVQRIKLINSSQFKHTLKVPSQKDIYDNLQQKMTQPKPKSKKVIYQFKKGQRIPEHLSPKTENKKQQSKQNSHRIILQS</sequence>